<sequence length="265" mass="30179">MRQFFKNNTINFSEVQELPINRAFLFGDGLFETMVFTNGRIRFHEDHQERANNGCIKLKIDTEPDLNNVSKLLLNTFGKTSTLRIRWNIFRSGIGKYSPMDNKHNEHLVVTDFQASPLVKNKAYISNDIQVNGTPWSGTKTLNALTYVLANIERQEKQMDDVILLDDKGYVSEGGSANIFWVKNNKYYTPSLQTNCIAGIGRKQIINQLKTSGIICQLDTFGKEELMNADQVFVSNVTGISYLQRIDNKIFDTKPESALISLFSF</sequence>
<dbReference type="AlphaFoldDB" id="A0A0H4PLW8"/>
<evidence type="ECO:0000313" key="9">
    <source>
        <dbReference type="EMBL" id="AKP54058.1"/>
    </source>
</evidence>
<protein>
    <recommendedName>
        <fullName evidence="5">branched-chain-amino-acid transaminase</fullName>
        <ecNumber evidence="5">2.6.1.42</ecNumber>
    </recommendedName>
</protein>
<evidence type="ECO:0000256" key="3">
    <source>
        <dbReference type="ARBA" id="ARBA00005072"/>
    </source>
</evidence>
<comment type="pathway">
    <text evidence="1">Amino-acid biosynthesis; L-isoleucine biosynthesis; L-isoleucine from 2-oxobutanoate: step 4/4.</text>
</comment>
<comment type="pathway">
    <text evidence="3">Amino-acid biosynthesis; L-leucine biosynthesis; L-leucine from 3-methyl-2-oxobutanoate: step 4/4.</text>
</comment>
<dbReference type="KEGG" id="camu:CA2015_4731"/>
<reference evidence="9 10" key="1">
    <citation type="submission" date="2015-07" db="EMBL/GenBank/DDBJ databases">
        <authorList>
            <person name="Kim K.M."/>
        </authorList>
    </citation>
    <scope>NUCLEOTIDE SEQUENCE [LARGE SCALE GENOMIC DNA]</scope>
    <source>
        <strain evidence="9 10">KCTC 12363</strain>
    </source>
</reference>
<dbReference type="RefSeq" id="WP_048644086.1">
    <property type="nucleotide sequence ID" value="NZ_CP012040.1"/>
</dbReference>
<comment type="similarity">
    <text evidence="4">Belongs to the class-IV pyridoxal-phosphate-dependent aminotransferase family.</text>
</comment>
<dbReference type="InterPro" id="IPR043131">
    <property type="entry name" value="BCAT-like_N"/>
</dbReference>
<evidence type="ECO:0000256" key="4">
    <source>
        <dbReference type="ARBA" id="ARBA00009320"/>
    </source>
</evidence>
<evidence type="ECO:0000256" key="5">
    <source>
        <dbReference type="ARBA" id="ARBA00013053"/>
    </source>
</evidence>
<dbReference type="STRING" id="320787.CA2015_4731"/>
<dbReference type="InterPro" id="IPR036038">
    <property type="entry name" value="Aminotransferase-like"/>
</dbReference>
<dbReference type="OrthoDB" id="9805628at2"/>
<dbReference type="GO" id="GO:0046394">
    <property type="term" value="P:carboxylic acid biosynthetic process"/>
    <property type="evidence" value="ECO:0007669"/>
    <property type="project" value="UniProtKB-ARBA"/>
</dbReference>
<evidence type="ECO:0000256" key="1">
    <source>
        <dbReference type="ARBA" id="ARBA00004824"/>
    </source>
</evidence>
<evidence type="ECO:0000256" key="6">
    <source>
        <dbReference type="ARBA" id="ARBA00048212"/>
    </source>
</evidence>
<dbReference type="EC" id="2.6.1.42" evidence="5"/>
<accession>A0A0H4PLW8</accession>
<dbReference type="InterPro" id="IPR001544">
    <property type="entry name" value="Aminotrans_IV"/>
</dbReference>
<dbReference type="Pfam" id="PF01063">
    <property type="entry name" value="Aminotran_4"/>
    <property type="match status" value="1"/>
</dbReference>
<keyword evidence="10" id="KW-1185">Reference proteome</keyword>
<dbReference type="Gene3D" id="3.20.10.10">
    <property type="entry name" value="D-amino Acid Aminotransferase, subunit A, domain 2"/>
    <property type="match status" value="1"/>
</dbReference>
<dbReference type="GO" id="GO:0016829">
    <property type="term" value="F:lyase activity"/>
    <property type="evidence" value="ECO:0007669"/>
    <property type="project" value="UniProtKB-KW"/>
</dbReference>
<dbReference type="InterPro" id="IPR050571">
    <property type="entry name" value="Class-IV_PLP-Dep_Aminotrnsfr"/>
</dbReference>
<evidence type="ECO:0000256" key="7">
    <source>
        <dbReference type="ARBA" id="ARBA00048798"/>
    </source>
</evidence>
<name>A0A0H4PLW8_9BACT</name>
<evidence type="ECO:0000313" key="10">
    <source>
        <dbReference type="Proteomes" id="UP000036520"/>
    </source>
</evidence>
<dbReference type="EMBL" id="CP012040">
    <property type="protein sequence ID" value="AKP54058.1"/>
    <property type="molecule type" value="Genomic_DNA"/>
</dbReference>
<dbReference type="Proteomes" id="UP000036520">
    <property type="component" value="Chromosome"/>
</dbReference>
<comment type="catalytic activity">
    <reaction evidence="8">
        <text>L-leucine + 2-oxoglutarate = 4-methyl-2-oxopentanoate + L-glutamate</text>
        <dbReference type="Rhea" id="RHEA:18321"/>
        <dbReference type="ChEBI" id="CHEBI:16810"/>
        <dbReference type="ChEBI" id="CHEBI:17865"/>
        <dbReference type="ChEBI" id="CHEBI:29985"/>
        <dbReference type="ChEBI" id="CHEBI:57427"/>
        <dbReference type="EC" id="2.6.1.42"/>
    </reaction>
</comment>
<dbReference type="PANTHER" id="PTHR42743">
    <property type="entry name" value="AMINO-ACID AMINOTRANSFERASE"/>
    <property type="match status" value="1"/>
</dbReference>
<comment type="pathway">
    <text evidence="2">Amino-acid biosynthesis; L-valine biosynthesis; L-valine from pyruvate: step 4/4.</text>
</comment>
<evidence type="ECO:0000256" key="8">
    <source>
        <dbReference type="ARBA" id="ARBA00049229"/>
    </source>
</evidence>
<dbReference type="InterPro" id="IPR043132">
    <property type="entry name" value="BCAT-like_C"/>
</dbReference>
<comment type="catalytic activity">
    <reaction evidence="7">
        <text>L-isoleucine + 2-oxoglutarate = (S)-3-methyl-2-oxopentanoate + L-glutamate</text>
        <dbReference type="Rhea" id="RHEA:24801"/>
        <dbReference type="ChEBI" id="CHEBI:16810"/>
        <dbReference type="ChEBI" id="CHEBI:29985"/>
        <dbReference type="ChEBI" id="CHEBI:35146"/>
        <dbReference type="ChEBI" id="CHEBI:58045"/>
        <dbReference type="EC" id="2.6.1.42"/>
    </reaction>
</comment>
<evidence type="ECO:0000256" key="2">
    <source>
        <dbReference type="ARBA" id="ARBA00004931"/>
    </source>
</evidence>
<dbReference type="PANTHER" id="PTHR42743:SF11">
    <property type="entry name" value="AMINODEOXYCHORISMATE LYASE"/>
    <property type="match status" value="1"/>
</dbReference>
<dbReference type="PATRIC" id="fig|320787.5.peg.5177"/>
<comment type="catalytic activity">
    <reaction evidence="6">
        <text>L-valine + 2-oxoglutarate = 3-methyl-2-oxobutanoate + L-glutamate</text>
        <dbReference type="Rhea" id="RHEA:24813"/>
        <dbReference type="ChEBI" id="CHEBI:11851"/>
        <dbReference type="ChEBI" id="CHEBI:16810"/>
        <dbReference type="ChEBI" id="CHEBI:29985"/>
        <dbReference type="ChEBI" id="CHEBI:57762"/>
        <dbReference type="EC" id="2.6.1.42"/>
    </reaction>
</comment>
<organism evidence="9 10">
    <name type="scientific">Cyclobacterium amurskyense</name>
    <dbReference type="NCBI Taxonomy" id="320787"/>
    <lineage>
        <taxon>Bacteria</taxon>
        <taxon>Pseudomonadati</taxon>
        <taxon>Bacteroidota</taxon>
        <taxon>Cytophagia</taxon>
        <taxon>Cytophagales</taxon>
        <taxon>Cyclobacteriaceae</taxon>
        <taxon>Cyclobacterium</taxon>
    </lineage>
</organism>
<dbReference type="SUPFAM" id="SSF56752">
    <property type="entry name" value="D-aminoacid aminotransferase-like PLP-dependent enzymes"/>
    <property type="match status" value="1"/>
</dbReference>
<dbReference type="GO" id="GO:0004084">
    <property type="term" value="F:branched-chain-amino-acid transaminase activity"/>
    <property type="evidence" value="ECO:0007669"/>
    <property type="project" value="UniProtKB-EC"/>
</dbReference>
<proteinExistence type="inferred from homology"/>
<dbReference type="CDD" id="cd00449">
    <property type="entry name" value="PLPDE_IV"/>
    <property type="match status" value="1"/>
</dbReference>
<dbReference type="Gene3D" id="3.30.470.10">
    <property type="match status" value="1"/>
</dbReference>
<gene>
    <name evidence="9" type="ORF">CA2015_4731</name>
</gene>
<keyword evidence="9" id="KW-0456">Lyase</keyword>